<feature type="non-terminal residue" evidence="1">
    <location>
        <position position="1"/>
    </location>
</feature>
<comment type="caution">
    <text evidence="1">The sequence shown here is derived from an EMBL/GenBank/DDBJ whole genome shotgun (WGS) entry which is preliminary data.</text>
</comment>
<dbReference type="Proteomes" id="UP000663829">
    <property type="component" value="Unassembled WGS sequence"/>
</dbReference>
<dbReference type="InterPro" id="IPR007877">
    <property type="entry name" value="DUF707"/>
</dbReference>
<evidence type="ECO:0000313" key="2">
    <source>
        <dbReference type="EMBL" id="CAF4299029.1"/>
    </source>
</evidence>
<dbReference type="EMBL" id="CAJNOQ010017845">
    <property type="protein sequence ID" value="CAF1409875.1"/>
    <property type="molecule type" value="Genomic_DNA"/>
</dbReference>
<sequence>MVHDNSSWTSHDAFRKAIWIAVDIQQRFWYIKRFIPIHVIKAYRYMWIVDDDAHPIFNPRHYECVTDYYNISLSSPIYAGDIQGVHQITRLVPATASRIGRWTDFVEIGPVVVGQTDAWQCLWNVLSPAVGLGYGLDNIWCKYLSFHCMQQTTFGNVCAILDIFGSYHDSPSGMTSGWSGGQEMPAYNAHYQKYSSQITTIGPIANDLSVYNSSMLHDSIMPLVMQ</sequence>
<dbReference type="AlphaFoldDB" id="A0A815LL16"/>
<organism evidence="1 3">
    <name type="scientific">Didymodactylos carnosus</name>
    <dbReference type="NCBI Taxonomy" id="1234261"/>
    <lineage>
        <taxon>Eukaryota</taxon>
        <taxon>Metazoa</taxon>
        <taxon>Spiralia</taxon>
        <taxon>Gnathifera</taxon>
        <taxon>Rotifera</taxon>
        <taxon>Eurotatoria</taxon>
        <taxon>Bdelloidea</taxon>
        <taxon>Philodinida</taxon>
        <taxon>Philodinidae</taxon>
        <taxon>Didymodactylos</taxon>
    </lineage>
</organism>
<protein>
    <submittedName>
        <fullName evidence="1">Uncharacterized protein</fullName>
    </submittedName>
</protein>
<reference evidence="1" key="1">
    <citation type="submission" date="2021-02" db="EMBL/GenBank/DDBJ databases">
        <authorList>
            <person name="Nowell W R."/>
        </authorList>
    </citation>
    <scope>NUCLEOTIDE SEQUENCE</scope>
</reference>
<dbReference type="Pfam" id="PF05212">
    <property type="entry name" value="DUF707"/>
    <property type="match status" value="1"/>
</dbReference>
<accession>A0A815LL16</accession>
<proteinExistence type="predicted"/>
<keyword evidence="3" id="KW-1185">Reference proteome</keyword>
<gene>
    <name evidence="1" type="ORF">GPM918_LOCUS33470</name>
    <name evidence="2" type="ORF">SRO942_LOCUS34151</name>
</gene>
<dbReference type="Proteomes" id="UP000681722">
    <property type="component" value="Unassembled WGS sequence"/>
</dbReference>
<evidence type="ECO:0000313" key="3">
    <source>
        <dbReference type="Proteomes" id="UP000663829"/>
    </source>
</evidence>
<dbReference type="OrthoDB" id="9972645at2759"/>
<dbReference type="EMBL" id="CAJOBC010083265">
    <property type="protein sequence ID" value="CAF4299029.1"/>
    <property type="molecule type" value="Genomic_DNA"/>
</dbReference>
<name>A0A815LL16_9BILA</name>
<evidence type="ECO:0000313" key="1">
    <source>
        <dbReference type="EMBL" id="CAF1409875.1"/>
    </source>
</evidence>